<dbReference type="SUPFAM" id="SSF55909">
    <property type="entry name" value="Pentein"/>
    <property type="match status" value="1"/>
</dbReference>
<keyword evidence="1" id="KW-1185">Reference proteome</keyword>
<sequence length="48" mass="5545">LTYSINPWMNLKDGVDKNKALNQWEDLKSTLEDCGAQVDVLEPHVRPY</sequence>
<dbReference type="Proteomes" id="UP000095287">
    <property type="component" value="Unplaced"/>
</dbReference>
<protein>
    <submittedName>
        <fullName evidence="2">Radical SAM protein</fullName>
    </submittedName>
</protein>
<reference evidence="2" key="1">
    <citation type="submission" date="2016-11" db="UniProtKB">
        <authorList>
            <consortium name="WormBaseParasite"/>
        </authorList>
    </citation>
    <scope>IDENTIFICATION</scope>
</reference>
<accession>A0A1I7YAC7</accession>
<dbReference type="WBParaSite" id="L893_g14348.t1">
    <property type="protein sequence ID" value="L893_g14348.t1"/>
    <property type="gene ID" value="L893_g14348"/>
</dbReference>
<proteinExistence type="predicted"/>
<dbReference type="AlphaFoldDB" id="A0A1I7YAC7"/>
<organism evidence="1 2">
    <name type="scientific">Steinernema glaseri</name>
    <dbReference type="NCBI Taxonomy" id="37863"/>
    <lineage>
        <taxon>Eukaryota</taxon>
        <taxon>Metazoa</taxon>
        <taxon>Ecdysozoa</taxon>
        <taxon>Nematoda</taxon>
        <taxon>Chromadorea</taxon>
        <taxon>Rhabditida</taxon>
        <taxon>Tylenchina</taxon>
        <taxon>Panagrolaimomorpha</taxon>
        <taxon>Strongyloidoidea</taxon>
        <taxon>Steinernematidae</taxon>
        <taxon>Steinernema</taxon>
    </lineage>
</organism>
<name>A0A1I7YAC7_9BILA</name>
<evidence type="ECO:0000313" key="2">
    <source>
        <dbReference type="WBParaSite" id="L893_g14348.t1"/>
    </source>
</evidence>
<evidence type="ECO:0000313" key="1">
    <source>
        <dbReference type="Proteomes" id="UP000095287"/>
    </source>
</evidence>